<accession>A0A0C9XDN7</accession>
<gene>
    <name evidence="1" type="ORF">K443DRAFT_8190</name>
</gene>
<sequence length="528" mass="60354">MSYAKLAVFCLSIPPQQSFLSSSLQSPFVFPTYICGMATFFDLPTELLLKIIHLEDSTHSDAIITRLGMTCRRLHSICKVPVLERQLPIMHALVRRGRLVIFKNSGSVAMKAEELQDVNNIFEASFDKFEYIFEHFTTQEVGSVHALIFYAHSIRDITIKLGPYSTYIDWYKPLAMLIRISSEKGQSDFTITGTPHYGHGSRTFVPPASLLGDCLSRFGFSRLRKDCLPIRTTQSGIIKPMGKEKLPYANVNFDIDQGIKGFYINSPLPFYEACFPLTLRILNGRCIRKLCLSNPGSGISDWRNILPLISMPLLLEFCVGCGYIAFSDLSLFLRRHPNVTHLDLYCTISTGQKIMFPIIWEFLPGLEAFRGTPDNILMLLSRGKRSFPMLRSVSLTLCSRKTVQEEQVIDGILRKLAHYHRATIHLCIHLLHPIDFSEWFSEKNSKPHSLESVKKLEINMYGIPMSPEAFFFRVSNYKFLFVQELWLKDIASPDPGIWTEQLNGWWDSCPDLQLITLGEKVYKRPIQI</sequence>
<keyword evidence="2" id="KW-1185">Reference proteome</keyword>
<dbReference type="HOGENOM" id="CLU_013121_1_0_1"/>
<evidence type="ECO:0000313" key="2">
    <source>
        <dbReference type="Proteomes" id="UP000054477"/>
    </source>
</evidence>
<protein>
    <recommendedName>
        <fullName evidence="3">F-box domain-containing protein</fullName>
    </recommendedName>
</protein>
<reference evidence="2" key="2">
    <citation type="submission" date="2015-01" db="EMBL/GenBank/DDBJ databases">
        <title>Evolutionary Origins and Diversification of the Mycorrhizal Mutualists.</title>
        <authorList>
            <consortium name="DOE Joint Genome Institute"/>
            <consortium name="Mycorrhizal Genomics Consortium"/>
            <person name="Kohler A."/>
            <person name="Kuo A."/>
            <person name="Nagy L.G."/>
            <person name="Floudas D."/>
            <person name="Copeland A."/>
            <person name="Barry K.W."/>
            <person name="Cichocki N."/>
            <person name="Veneault-Fourrey C."/>
            <person name="LaButti K."/>
            <person name="Lindquist E.A."/>
            <person name="Lipzen A."/>
            <person name="Lundell T."/>
            <person name="Morin E."/>
            <person name="Murat C."/>
            <person name="Riley R."/>
            <person name="Ohm R."/>
            <person name="Sun H."/>
            <person name="Tunlid A."/>
            <person name="Henrissat B."/>
            <person name="Grigoriev I.V."/>
            <person name="Hibbett D.S."/>
            <person name="Martin F."/>
        </authorList>
    </citation>
    <scope>NUCLEOTIDE SEQUENCE [LARGE SCALE GENOMIC DNA]</scope>
    <source>
        <strain evidence="2">LaAM-08-1</strain>
    </source>
</reference>
<name>A0A0C9XDN7_9AGAR</name>
<evidence type="ECO:0008006" key="3">
    <source>
        <dbReference type="Google" id="ProtNLM"/>
    </source>
</evidence>
<dbReference type="AlphaFoldDB" id="A0A0C9XDN7"/>
<evidence type="ECO:0000313" key="1">
    <source>
        <dbReference type="EMBL" id="KIJ99698.1"/>
    </source>
</evidence>
<dbReference type="Proteomes" id="UP000054477">
    <property type="component" value="Unassembled WGS sequence"/>
</dbReference>
<proteinExistence type="predicted"/>
<organism evidence="1 2">
    <name type="scientific">Laccaria amethystina LaAM-08-1</name>
    <dbReference type="NCBI Taxonomy" id="1095629"/>
    <lineage>
        <taxon>Eukaryota</taxon>
        <taxon>Fungi</taxon>
        <taxon>Dikarya</taxon>
        <taxon>Basidiomycota</taxon>
        <taxon>Agaricomycotina</taxon>
        <taxon>Agaricomycetes</taxon>
        <taxon>Agaricomycetidae</taxon>
        <taxon>Agaricales</taxon>
        <taxon>Agaricineae</taxon>
        <taxon>Hydnangiaceae</taxon>
        <taxon>Laccaria</taxon>
    </lineage>
</organism>
<reference evidence="1 2" key="1">
    <citation type="submission" date="2014-04" db="EMBL/GenBank/DDBJ databases">
        <authorList>
            <consortium name="DOE Joint Genome Institute"/>
            <person name="Kuo A."/>
            <person name="Kohler A."/>
            <person name="Nagy L.G."/>
            <person name="Floudas D."/>
            <person name="Copeland A."/>
            <person name="Barry K.W."/>
            <person name="Cichocki N."/>
            <person name="Veneault-Fourrey C."/>
            <person name="LaButti K."/>
            <person name="Lindquist E.A."/>
            <person name="Lipzen A."/>
            <person name="Lundell T."/>
            <person name="Morin E."/>
            <person name="Murat C."/>
            <person name="Sun H."/>
            <person name="Tunlid A."/>
            <person name="Henrissat B."/>
            <person name="Grigoriev I.V."/>
            <person name="Hibbett D.S."/>
            <person name="Martin F."/>
            <person name="Nordberg H.P."/>
            <person name="Cantor M.N."/>
            <person name="Hua S.X."/>
        </authorList>
    </citation>
    <scope>NUCLEOTIDE SEQUENCE [LARGE SCALE GENOMIC DNA]</scope>
    <source>
        <strain evidence="1 2">LaAM-08-1</strain>
    </source>
</reference>
<dbReference type="OrthoDB" id="3071324at2759"/>
<dbReference type="EMBL" id="KN838641">
    <property type="protein sequence ID" value="KIJ99698.1"/>
    <property type="molecule type" value="Genomic_DNA"/>
</dbReference>